<dbReference type="GO" id="GO:0005634">
    <property type="term" value="C:nucleus"/>
    <property type="evidence" value="ECO:0007669"/>
    <property type="project" value="UniProtKB-SubCell"/>
</dbReference>
<reference evidence="8 9" key="1">
    <citation type="submission" date="2013-03" db="EMBL/GenBank/DDBJ databases">
        <title>The Genome Sequence of Cladophialophora carrionii CBS 160.54.</title>
        <authorList>
            <consortium name="The Broad Institute Genomics Platform"/>
            <person name="Cuomo C."/>
            <person name="de Hoog S."/>
            <person name="Gorbushina A."/>
            <person name="Walker B."/>
            <person name="Young S.K."/>
            <person name="Zeng Q."/>
            <person name="Gargeya S."/>
            <person name="Fitzgerald M."/>
            <person name="Haas B."/>
            <person name="Abouelleil A."/>
            <person name="Allen A.W."/>
            <person name="Alvarado L."/>
            <person name="Arachchi H.M."/>
            <person name="Berlin A.M."/>
            <person name="Chapman S.B."/>
            <person name="Gainer-Dewar J."/>
            <person name="Goldberg J."/>
            <person name="Griggs A."/>
            <person name="Gujja S."/>
            <person name="Hansen M."/>
            <person name="Howarth C."/>
            <person name="Imamovic A."/>
            <person name="Ireland A."/>
            <person name="Larimer J."/>
            <person name="McCowan C."/>
            <person name="Murphy C."/>
            <person name="Pearson M."/>
            <person name="Poon T.W."/>
            <person name="Priest M."/>
            <person name="Roberts A."/>
            <person name="Saif S."/>
            <person name="Shea T."/>
            <person name="Sisk P."/>
            <person name="Sykes S."/>
            <person name="Wortman J."/>
            <person name="Nusbaum C."/>
            <person name="Birren B."/>
        </authorList>
    </citation>
    <scope>NUCLEOTIDE SEQUENCE [LARGE SCALE GENOMIC DNA]</scope>
    <source>
        <strain evidence="8 9">CBS 160.54</strain>
    </source>
</reference>
<keyword evidence="5" id="KW-0539">Nucleus</keyword>
<dbReference type="InterPro" id="IPR007219">
    <property type="entry name" value="XnlR_reg_dom"/>
</dbReference>
<evidence type="ECO:0000256" key="5">
    <source>
        <dbReference type="ARBA" id="ARBA00023242"/>
    </source>
</evidence>
<dbReference type="GeneID" id="19981322"/>
<sequence length="567" mass="63466">MSQRVNSLQNNLSHQTPESLSAPSSVIPLGPGSTTSATSFSGEDWLMLSDFDANQNRSWSLGDVVLGYQNVSELLHFYAHNYYDHLPILDKVTSTSTLHDSNPFLFWTILRVACYRHPRFSHVFELSWQPYRLLLMSNLVAIIHDFRTIQAIVILCHWPNSGPRQSQDPSWQYCGIALNAAMQMGLDQPHPEKIAPGFHGRSNVHHMSVYSRHMTWLACFHISTSLSVWLGVPPHLSSPAQLNALSSTAKEPDVPQQFMVQIEIQRQVVQYSTSLAGDVDAATASTLLNLFNNELDNLFNAFRDIWSPRLEIQLLGAKLYLFSLGLTVVTKRPGLVNRMAEHYVPDPTRLPVQLGLPTAVSLIHNISKLNRESSLEPHSSASGAIHYPKFYFRLVVFAVGFLMKFLSTNPNASQEDRELAISHITTAHQFFSSFPTGEDFARVAQAIEVLAKNLRSDKHDDSDPIRTRSGASLLYDIFQKFRGQPERFAGSDDNTTTTITGAPFEAWKQNDDASRTTALSAINAGSTSVWAPVGTYCEMSTFQPGLEESLDSLQWMSDDMLSEMFRL</sequence>
<feature type="region of interest" description="Disordered" evidence="6">
    <location>
        <begin position="1"/>
        <end position="35"/>
    </location>
</feature>
<dbReference type="HOGENOM" id="CLU_011455_3_1_1"/>
<evidence type="ECO:0000313" key="8">
    <source>
        <dbReference type="EMBL" id="ETI26052.1"/>
    </source>
</evidence>
<feature type="domain" description="Xylanolytic transcriptional activator regulatory" evidence="7">
    <location>
        <begin position="170"/>
        <end position="258"/>
    </location>
</feature>
<proteinExistence type="predicted"/>
<dbReference type="SMART" id="SM00906">
    <property type="entry name" value="Fungal_trans"/>
    <property type="match status" value="1"/>
</dbReference>
<dbReference type="PANTHER" id="PTHR31845">
    <property type="entry name" value="FINGER DOMAIN PROTEIN, PUTATIVE-RELATED"/>
    <property type="match status" value="1"/>
</dbReference>
<keyword evidence="3" id="KW-0238">DNA-binding</keyword>
<protein>
    <recommendedName>
        <fullName evidence="7">Xylanolytic transcriptional activator regulatory domain-containing protein</fullName>
    </recommendedName>
</protein>
<dbReference type="GO" id="GO:0008270">
    <property type="term" value="F:zinc ion binding"/>
    <property type="evidence" value="ECO:0007669"/>
    <property type="project" value="InterPro"/>
</dbReference>
<evidence type="ECO:0000256" key="6">
    <source>
        <dbReference type="SAM" id="MobiDB-lite"/>
    </source>
</evidence>
<evidence type="ECO:0000256" key="2">
    <source>
        <dbReference type="ARBA" id="ARBA00023015"/>
    </source>
</evidence>
<dbReference type="CDD" id="cd12148">
    <property type="entry name" value="fungal_TF_MHR"/>
    <property type="match status" value="1"/>
</dbReference>
<evidence type="ECO:0000259" key="7">
    <source>
        <dbReference type="SMART" id="SM00906"/>
    </source>
</evidence>
<dbReference type="AlphaFoldDB" id="V9DJD5"/>
<dbReference type="EMBL" id="KB822703">
    <property type="protein sequence ID" value="ETI26052.1"/>
    <property type="molecule type" value="Genomic_DNA"/>
</dbReference>
<dbReference type="RefSeq" id="XP_008725397.1">
    <property type="nucleotide sequence ID" value="XM_008727175.1"/>
</dbReference>
<feature type="compositionally biased region" description="Polar residues" evidence="6">
    <location>
        <begin position="1"/>
        <end position="24"/>
    </location>
</feature>
<dbReference type="PANTHER" id="PTHR31845:SF21">
    <property type="entry name" value="REGULATORY PROTEIN LEU3"/>
    <property type="match status" value="1"/>
</dbReference>
<organism evidence="8 9">
    <name type="scientific">Cladophialophora carrionii CBS 160.54</name>
    <dbReference type="NCBI Taxonomy" id="1279043"/>
    <lineage>
        <taxon>Eukaryota</taxon>
        <taxon>Fungi</taxon>
        <taxon>Dikarya</taxon>
        <taxon>Ascomycota</taxon>
        <taxon>Pezizomycotina</taxon>
        <taxon>Eurotiomycetes</taxon>
        <taxon>Chaetothyriomycetidae</taxon>
        <taxon>Chaetothyriales</taxon>
        <taxon>Herpotrichiellaceae</taxon>
        <taxon>Cladophialophora</taxon>
    </lineage>
</organism>
<evidence type="ECO:0000256" key="4">
    <source>
        <dbReference type="ARBA" id="ARBA00023163"/>
    </source>
</evidence>
<dbReference type="OrthoDB" id="3163292at2759"/>
<dbReference type="Proteomes" id="UP000030678">
    <property type="component" value="Unassembled WGS sequence"/>
</dbReference>
<name>V9DJD5_9EURO</name>
<dbReference type="GO" id="GO:0006351">
    <property type="term" value="P:DNA-templated transcription"/>
    <property type="evidence" value="ECO:0007669"/>
    <property type="project" value="InterPro"/>
</dbReference>
<keyword evidence="4" id="KW-0804">Transcription</keyword>
<keyword evidence="2" id="KW-0805">Transcription regulation</keyword>
<gene>
    <name evidence="8" type="ORF">G647_02829</name>
</gene>
<dbReference type="InterPro" id="IPR051089">
    <property type="entry name" value="prtT"/>
</dbReference>
<evidence type="ECO:0000256" key="3">
    <source>
        <dbReference type="ARBA" id="ARBA00023125"/>
    </source>
</evidence>
<accession>V9DJD5</accession>
<comment type="subcellular location">
    <subcellularLocation>
        <location evidence="1">Nucleus</location>
    </subcellularLocation>
</comment>
<dbReference type="GO" id="GO:0000981">
    <property type="term" value="F:DNA-binding transcription factor activity, RNA polymerase II-specific"/>
    <property type="evidence" value="ECO:0007669"/>
    <property type="project" value="TreeGrafter"/>
</dbReference>
<evidence type="ECO:0000313" key="9">
    <source>
        <dbReference type="Proteomes" id="UP000030678"/>
    </source>
</evidence>
<dbReference type="VEuPathDB" id="FungiDB:G647_02829"/>
<dbReference type="GO" id="GO:0000976">
    <property type="term" value="F:transcription cis-regulatory region binding"/>
    <property type="evidence" value="ECO:0007669"/>
    <property type="project" value="TreeGrafter"/>
</dbReference>
<evidence type="ECO:0000256" key="1">
    <source>
        <dbReference type="ARBA" id="ARBA00004123"/>
    </source>
</evidence>